<organism evidence="1">
    <name type="scientific">uncultured prokaryote</name>
    <dbReference type="NCBI Taxonomy" id="198431"/>
    <lineage>
        <taxon>unclassified sequences</taxon>
        <taxon>environmental samples</taxon>
    </lineage>
</organism>
<dbReference type="EMBL" id="LN854016">
    <property type="protein sequence ID" value="CRY97305.1"/>
    <property type="molecule type" value="Genomic_DNA"/>
</dbReference>
<name>A0A0H5Q7D8_9ZZZZ</name>
<evidence type="ECO:0000313" key="1">
    <source>
        <dbReference type="EMBL" id="CRY97305.1"/>
    </source>
</evidence>
<proteinExistence type="predicted"/>
<protein>
    <submittedName>
        <fullName evidence="1">Uncharacterized protein</fullName>
    </submittedName>
</protein>
<reference evidence="1" key="1">
    <citation type="submission" date="2015-06" db="EMBL/GenBank/DDBJ databases">
        <authorList>
            <person name="Joergensen T."/>
        </authorList>
    </citation>
    <scope>NUCLEOTIDE SEQUENCE</scope>
    <source>
        <strain evidence="1">RGFK1476</strain>
    </source>
</reference>
<accession>A0A0H5Q7D8</accession>
<reference evidence="1" key="2">
    <citation type="submission" date="2015-07" db="EMBL/GenBank/DDBJ databases">
        <title>Plasmids, circular viruses and viroids from rat gut.</title>
        <authorList>
            <person name="Jorgensen T.J."/>
            <person name="Hansen M.A."/>
            <person name="Xu Z."/>
            <person name="Tabak M.A."/>
            <person name="Sorensen S.J."/>
            <person name="Hansen L.H."/>
        </authorList>
    </citation>
    <scope>NUCLEOTIDE SEQUENCE</scope>
    <source>
        <strain evidence="1">RGFK1476</strain>
    </source>
</reference>
<sequence length="217" mass="22853">MVISSNDYLAQVTINKKSMVPADAMINTYAFRSTGGIADFTALTGVIEDAYQFASTLFANTVIANGAGQGSMKFYALADAKPREPVAETVWQPMGTSGLALPAEVAICSSMAATAGSGVPAARRRGRVFLGGLASSTSETVAGSGEVRVTSAAQQKAAELVQQIAQQAAGEGFDLCVWSRADNGLFTVVRGWANDEFDTQRRRGIKPSTRFTWNVAP</sequence>
<dbReference type="AlphaFoldDB" id="A0A0H5Q7D8"/>